<keyword evidence="5" id="KW-0547">Nucleotide-binding</keyword>
<feature type="binding site" evidence="4">
    <location>
        <begin position="152"/>
        <end position="154"/>
    </location>
    <ligand>
        <name>D-glyceraldehyde 3-phosphate</name>
        <dbReference type="ChEBI" id="CHEBI:59776"/>
    </ligand>
</feature>
<evidence type="ECO:0000256" key="1">
    <source>
        <dbReference type="ARBA" id="ARBA00007406"/>
    </source>
</evidence>
<evidence type="ECO:0000256" key="7">
    <source>
        <dbReference type="RuleBase" id="RU000397"/>
    </source>
</evidence>
<dbReference type="GO" id="GO:0016620">
    <property type="term" value="F:oxidoreductase activity, acting on the aldehyde or oxo group of donors, NAD or NADP as acceptor"/>
    <property type="evidence" value="ECO:0007669"/>
    <property type="project" value="InterPro"/>
</dbReference>
<keyword evidence="2" id="KW-0560">Oxidoreductase</keyword>
<protein>
    <submittedName>
        <fullName evidence="9">Glyceraldehyde-3-phosphate dehydrogenase</fullName>
    </submittedName>
</protein>
<comment type="similarity">
    <text evidence="1 7">Belongs to the glyceraldehyde-3-phosphate dehydrogenase family.</text>
</comment>
<dbReference type="Gene3D" id="3.30.360.10">
    <property type="entry name" value="Dihydrodipicolinate Reductase, domain 2"/>
    <property type="match status" value="1"/>
</dbReference>
<feature type="binding site" evidence="4">
    <location>
        <position position="183"/>
    </location>
    <ligand>
        <name>D-glyceraldehyde 3-phosphate</name>
        <dbReference type="ChEBI" id="CHEBI:59776"/>
    </ligand>
</feature>
<dbReference type="InterPro" id="IPR036291">
    <property type="entry name" value="NAD(P)-bd_dom_sf"/>
</dbReference>
<feature type="binding site" evidence="4">
    <location>
        <begin position="213"/>
        <end position="214"/>
    </location>
    <ligand>
        <name>D-glyceraldehyde 3-phosphate</name>
        <dbReference type="ChEBI" id="CHEBI:59776"/>
    </ligand>
</feature>
<dbReference type="PATRIC" id="fig|1618615.3.peg.527"/>
<evidence type="ECO:0000313" key="9">
    <source>
        <dbReference type="EMBL" id="KKS43820.1"/>
    </source>
</evidence>
<evidence type="ECO:0000256" key="6">
    <source>
        <dbReference type="PIRSR" id="PIRSR000149-4"/>
    </source>
</evidence>
<name>A0A0G0Z521_9BACT</name>
<dbReference type="Gene3D" id="3.40.50.720">
    <property type="entry name" value="NAD(P)-binding Rossmann-like Domain"/>
    <property type="match status" value="1"/>
</dbReference>
<evidence type="ECO:0000256" key="2">
    <source>
        <dbReference type="ARBA" id="ARBA00023002"/>
    </source>
</evidence>
<dbReference type="InterPro" id="IPR020828">
    <property type="entry name" value="GlycerAld_3-P_DH_NAD(P)-bd"/>
</dbReference>
<dbReference type="InterPro" id="IPR020831">
    <property type="entry name" value="GlycerAld/Erythrose_P_DH"/>
</dbReference>
<evidence type="ECO:0000256" key="5">
    <source>
        <dbReference type="PIRSR" id="PIRSR000149-3"/>
    </source>
</evidence>
<feature type="binding site" evidence="5">
    <location>
        <position position="36"/>
    </location>
    <ligand>
        <name>NAD(+)</name>
        <dbReference type="ChEBI" id="CHEBI:57540"/>
    </ligand>
</feature>
<proteinExistence type="inferred from homology"/>
<gene>
    <name evidence="9" type="ORF">UV07_C0022G0015</name>
</gene>
<dbReference type="SMART" id="SM00846">
    <property type="entry name" value="Gp_dh_N"/>
    <property type="match status" value="1"/>
</dbReference>
<feature type="site" description="Activates thiol group during catalysis" evidence="6">
    <location>
        <position position="180"/>
    </location>
</feature>
<dbReference type="Pfam" id="PF00044">
    <property type="entry name" value="Gp_dh_N"/>
    <property type="match status" value="1"/>
</dbReference>
<feature type="domain" description="Glyceraldehyde 3-phosphate dehydrogenase NAD(P) binding" evidence="8">
    <location>
        <begin position="5"/>
        <end position="153"/>
    </location>
</feature>
<dbReference type="AlphaFoldDB" id="A0A0G0Z521"/>
<dbReference type="SUPFAM" id="SSF55347">
    <property type="entry name" value="Glyceraldehyde-3-phosphate dehydrogenase-like, C-terminal domain"/>
    <property type="match status" value="1"/>
</dbReference>
<dbReference type="EMBL" id="LCDB01000022">
    <property type="protein sequence ID" value="KKS43820.1"/>
    <property type="molecule type" value="Genomic_DNA"/>
</dbReference>
<evidence type="ECO:0000259" key="8">
    <source>
        <dbReference type="SMART" id="SM00846"/>
    </source>
</evidence>
<dbReference type="SUPFAM" id="SSF51735">
    <property type="entry name" value="NAD(P)-binding Rossmann-fold domains"/>
    <property type="match status" value="1"/>
</dbReference>
<dbReference type="CDD" id="cd05214">
    <property type="entry name" value="GAPDH_I_N"/>
    <property type="match status" value="1"/>
</dbReference>
<dbReference type="CDD" id="cd18126">
    <property type="entry name" value="GAPDH_I_C"/>
    <property type="match status" value="1"/>
</dbReference>
<dbReference type="InterPro" id="IPR020829">
    <property type="entry name" value="GlycerAld_3-P_DH_cat"/>
</dbReference>
<accession>A0A0G0Z521</accession>
<sequence length="338" mass="36699">MNKKTRIAINGFGRIGRIFFRYAFGNPNLEFVAVNDLGSPENMVYLLKYDTVYGPYEKSVESKNGNLIIDGKEIKILEEKEPGKLPWKDLDIDVVVESTGVFESRDKAAPHLTAGAKRVIITAPAKDEITPTATPNVGEEFLKNDKITSNASCTTNAATPVMAIMGANPGVKKAVLNTIHAYTASQGLVDGPDKKNDFRRARAAAQNIVPSTTGAALAATRALPSLTGKFDGISLRVPVICGSIMDFTFIAARSTSADEINDIFRKAARDIKWQGILSVSEEPLVSSDILKNPHGSIVDLAMTRVIDGDLVKVMAWYDNEWGYASMLLKHVLAVSKLL</sequence>
<reference evidence="9 10" key="1">
    <citation type="journal article" date="2015" name="Nature">
        <title>rRNA introns, odd ribosomes, and small enigmatic genomes across a large radiation of phyla.</title>
        <authorList>
            <person name="Brown C.T."/>
            <person name="Hug L.A."/>
            <person name="Thomas B.C."/>
            <person name="Sharon I."/>
            <person name="Castelle C.J."/>
            <person name="Singh A."/>
            <person name="Wilkins M.J."/>
            <person name="Williams K.H."/>
            <person name="Banfield J.F."/>
        </authorList>
    </citation>
    <scope>NUCLEOTIDE SEQUENCE [LARGE SCALE GENOMIC DNA]</scope>
</reference>
<dbReference type="PIRSF" id="PIRSF000149">
    <property type="entry name" value="GAP_DH"/>
    <property type="match status" value="1"/>
</dbReference>
<dbReference type="PANTHER" id="PTHR43148">
    <property type="entry name" value="GLYCERALDEHYDE-3-PHOSPHATE DEHYDROGENASE 2"/>
    <property type="match status" value="1"/>
</dbReference>
<feature type="binding site" evidence="4">
    <location>
        <position position="236"/>
    </location>
    <ligand>
        <name>D-glyceraldehyde 3-phosphate</name>
        <dbReference type="ChEBI" id="CHEBI:59776"/>
    </ligand>
</feature>
<dbReference type="FunFam" id="3.30.360.10:FF:000002">
    <property type="entry name" value="Glyceraldehyde-3-phosphate dehydrogenase"/>
    <property type="match status" value="1"/>
</dbReference>
<evidence type="ECO:0000256" key="3">
    <source>
        <dbReference type="PIRSR" id="PIRSR000149-1"/>
    </source>
</evidence>
<dbReference type="GO" id="GO:0051287">
    <property type="term" value="F:NAD binding"/>
    <property type="evidence" value="ECO:0007669"/>
    <property type="project" value="InterPro"/>
</dbReference>
<feature type="binding site" evidence="5">
    <location>
        <position position="319"/>
    </location>
    <ligand>
        <name>NAD(+)</name>
        <dbReference type="ChEBI" id="CHEBI:57540"/>
    </ligand>
</feature>
<organism evidence="9 10">
    <name type="scientific">Candidatus Azambacteria bacterium GW2011_GWB1_42_17</name>
    <dbReference type="NCBI Taxonomy" id="1618615"/>
    <lineage>
        <taxon>Bacteria</taxon>
        <taxon>Candidatus Azamiibacteriota</taxon>
    </lineage>
</organism>
<feature type="binding site" evidence="5">
    <location>
        <position position="122"/>
    </location>
    <ligand>
        <name>NAD(+)</name>
        <dbReference type="ChEBI" id="CHEBI:57540"/>
    </ligand>
</feature>
<comment type="caution">
    <text evidence="9">The sequence shown here is derived from an EMBL/GenBank/DDBJ whole genome shotgun (WGS) entry which is preliminary data.</text>
</comment>
<feature type="active site" description="Nucleophile" evidence="3">
    <location>
        <position position="153"/>
    </location>
</feature>
<dbReference type="Proteomes" id="UP000033986">
    <property type="component" value="Unassembled WGS sequence"/>
</dbReference>
<dbReference type="PRINTS" id="PR00078">
    <property type="entry name" value="G3PDHDRGNASE"/>
</dbReference>
<feature type="binding site" evidence="5">
    <location>
        <begin position="14"/>
        <end position="15"/>
    </location>
    <ligand>
        <name>NAD(+)</name>
        <dbReference type="ChEBI" id="CHEBI:57540"/>
    </ligand>
</feature>
<evidence type="ECO:0000313" key="10">
    <source>
        <dbReference type="Proteomes" id="UP000033986"/>
    </source>
</evidence>
<dbReference type="Pfam" id="PF02800">
    <property type="entry name" value="Gp_dh_C"/>
    <property type="match status" value="1"/>
</dbReference>
<dbReference type="FunFam" id="3.40.50.720:FF:000001">
    <property type="entry name" value="Glyceraldehyde-3-phosphate dehydrogenase"/>
    <property type="match status" value="1"/>
</dbReference>
<keyword evidence="5" id="KW-0520">NAD</keyword>
<evidence type="ECO:0000256" key="4">
    <source>
        <dbReference type="PIRSR" id="PIRSR000149-2"/>
    </source>
</evidence>